<dbReference type="SUPFAM" id="SSF51206">
    <property type="entry name" value="cAMP-binding domain-like"/>
    <property type="match status" value="1"/>
</dbReference>
<dbReference type="Pfam" id="PF00027">
    <property type="entry name" value="cNMP_binding"/>
    <property type="match status" value="1"/>
</dbReference>
<accession>A0A7T6Z475</accession>
<dbReference type="AlphaFoldDB" id="A0A7T6Z475"/>
<dbReference type="InterPro" id="IPR050397">
    <property type="entry name" value="Env_Response_Regulators"/>
</dbReference>
<keyword evidence="1" id="KW-0805">Transcription regulation</keyword>
<dbReference type="PROSITE" id="PS51063">
    <property type="entry name" value="HTH_CRP_2"/>
    <property type="match status" value="1"/>
</dbReference>
<dbReference type="SUPFAM" id="SSF46785">
    <property type="entry name" value="Winged helix' DNA-binding domain"/>
    <property type="match status" value="1"/>
</dbReference>
<dbReference type="InterPro" id="IPR018335">
    <property type="entry name" value="Tscrpt_reg_HTH_Crp-type_CS"/>
</dbReference>
<dbReference type="InterPro" id="IPR036390">
    <property type="entry name" value="WH_DNA-bd_sf"/>
</dbReference>
<evidence type="ECO:0000256" key="3">
    <source>
        <dbReference type="ARBA" id="ARBA00023159"/>
    </source>
</evidence>
<dbReference type="Proteomes" id="UP000595823">
    <property type="component" value="Chromosome"/>
</dbReference>
<organism evidence="7 8">
    <name type="scientific">Salicibibacter cibarius</name>
    <dbReference type="NCBI Taxonomy" id="2743000"/>
    <lineage>
        <taxon>Bacteria</taxon>
        <taxon>Bacillati</taxon>
        <taxon>Bacillota</taxon>
        <taxon>Bacilli</taxon>
        <taxon>Bacillales</taxon>
        <taxon>Bacillaceae</taxon>
        <taxon>Salicibibacter</taxon>
    </lineage>
</organism>
<dbReference type="InterPro" id="IPR000595">
    <property type="entry name" value="cNMP-bd_dom"/>
</dbReference>
<dbReference type="PANTHER" id="PTHR24567:SF28">
    <property type="entry name" value="LISTERIOLYSIN REGULATORY PROTEIN"/>
    <property type="match status" value="1"/>
</dbReference>
<dbReference type="SMART" id="SM00419">
    <property type="entry name" value="HTH_CRP"/>
    <property type="match status" value="1"/>
</dbReference>
<reference evidence="7 8" key="1">
    <citation type="submission" date="2020-06" db="EMBL/GenBank/DDBJ databases">
        <title>Genomic analysis of Salicibibacter sp. NKC5-3.</title>
        <authorList>
            <person name="Oh Y.J."/>
        </authorList>
    </citation>
    <scope>NUCLEOTIDE SEQUENCE [LARGE SCALE GENOMIC DNA]</scope>
    <source>
        <strain evidence="7 8">NKC5-3</strain>
    </source>
</reference>
<dbReference type="Gene3D" id="2.60.120.10">
    <property type="entry name" value="Jelly Rolls"/>
    <property type="match status" value="1"/>
</dbReference>
<evidence type="ECO:0000259" key="6">
    <source>
        <dbReference type="PROSITE" id="PS51063"/>
    </source>
</evidence>
<sequence length="237" mass="26895">MESERVNDHDACSHINRVKLCVSIVPIFNHLEPMQMEEVMQTVQSTCYKKGELIFQDGEASDALYIVNTGKVKIYRLSEGGKEHLVSLMHPGDFTGEYALFNASTHTTYAEAMVDTKVCKIHRNDLQTFLIKYPAISLKMLTEFSQRLDRSEKQTAHFANEKVETRIVLFLAELANRDPDSDTLELSMTRADLASYLGTTPETISRRLTILEDQGLIQQISNKKIRIVDLDALLLLV</sequence>
<evidence type="ECO:0000256" key="1">
    <source>
        <dbReference type="ARBA" id="ARBA00023015"/>
    </source>
</evidence>
<evidence type="ECO:0000259" key="5">
    <source>
        <dbReference type="PROSITE" id="PS50042"/>
    </source>
</evidence>
<dbReference type="InterPro" id="IPR019885">
    <property type="entry name" value="Tscrpt_reg_HTH_AsnC-type_CS"/>
</dbReference>
<dbReference type="Pfam" id="PF13545">
    <property type="entry name" value="HTH_Crp_2"/>
    <property type="match status" value="1"/>
</dbReference>
<dbReference type="PROSITE" id="PS00042">
    <property type="entry name" value="HTH_CRP_1"/>
    <property type="match status" value="1"/>
</dbReference>
<dbReference type="GO" id="GO:0003677">
    <property type="term" value="F:DNA binding"/>
    <property type="evidence" value="ECO:0007669"/>
    <property type="project" value="UniProtKB-KW"/>
</dbReference>
<evidence type="ECO:0000313" key="7">
    <source>
        <dbReference type="EMBL" id="QQK76708.1"/>
    </source>
</evidence>
<keyword evidence="4" id="KW-0804">Transcription</keyword>
<dbReference type="EMBL" id="CP054705">
    <property type="protein sequence ID" value="QQK76708.1"/>
    <property type="molecule type" value="Genomic_DNA"/>
</dbReference>
<keyword evidence="2" id="KW-0238">DNA-binding</keyword>
<proteinExistence type="predicted"/>
<feature type="domain" description="Cyclic nucleotide-binding" evidence="5">
    <location>
        <begin position="27"/>
        <end position="147"/>
    </location>
</feature>
<dbReference type="GO" id="GO:0003700">
    <property type="term" value="F:DNA-binding transcription factor activity"/>
    <property type="evidence" value="ECO:0007669"/>
    <property type="project" value="InterPro"/>
</dbReference>
<evidence type="ECO:0000256" key="4">
    <source>
        <dbReference type="ARBA" id="ARBA00023163"/>
    </source>
</evidence>
<dbReference type="CDD" id="cd00092">
    <property type="entry name" value="HTH_CRP"/>
    <property type="match status" value="1"/>
</dbReference>
<evidence type="ECO:0000256" key="2">
    <source>
        <dbReference type="ARBA" id="ARBA00023125"/>
    </source>
</evidence>
<keyword evidence="8" id="KW-1185">Reference proteome</keyword>
<dbReference type="RefSeq" id="WP_200123835.1">
    <property type="nucleotide sequence ID" value="NZ_CP054705.1"/>
</dbReference>
<dbReference type="InterPro" id="IPR036388">
    <property type="entry name" value="WH-like_DNA-bd_sf"/>
</dbReference>
<gene>
    <name evidence="7" type="ORF">HUG15_14795</name>
</gene>
<dbReference type="PROSITE" id="PS50042">
    <property type="entry name" value="CNMP_BINDING_3"/>
    <property type="match status" value="1"/>
</dbReference>
<dbReference type="PRINTS" id="PR00034">
    <property type="entry name" value="HTHCRP"/>
</dbReference>
<keyword evidence="3" id="KW-0010">Activator</keyword>
<dbReference type="KEGG" id="scia:HUG15_14795"/>
<dbReference type="GO" id="GO:0005829">
    <property type="term" value="C:cytosol"/>
    <property type="evidence" value="ECO:0007669"/>
    <property type="project" value="TreeGrafter"/>
</dbReference>
<dbReference type="SMART" id="SM00100">
    <property type="entry name" value="cNMP"/>
    <property type="match status" value="1"/>
</dbReference>
<dbReference type="PROSITE" id="PS00519">
    <property type="entry name" value="HTH_ASNC_1"/>
    <property type="match status" value="1"/>
</dbReference>
<evidence type="ECO:0000313" key="8">
    <source>
        <dbReference type="Proteomes" id="UP000595823"/>
    </source>
</evidence>
<dbReference type="InterPro" id="IPR014710">
    <property type="entry name" value="RmlC-like_jellyroll"/>
</dbReference>
<dbReference type="PANTHER" id="PTHR24567">
    <property type="entry name" value="CRP FAMILY TRANSCRIPTIONAL REGULATORY PROTEIN"/>
    <property type="match status" value="1"/>
</dbReference>
<dbReference type="Gene3D" id="1.10.10.10">
    <property type="entry name" value="Winged helix-like DNA-binding domain superfamily/Winged helix DNA-binding domain"/>
    <property type="match status" value="1"/>
</dbReference>
<name>A0A7T6Z475_9BACI</name>
<feature type="domain" description="HTH crp-type" evidence="6">
    <location>
        <begin position="161"/>
        <end position="231"/>
    </location>
</feature>
<protein>
    <submittedName>
        <fullName evidence="7">Crp/Fnr family transcriptional regulator</fullName>
    </submittedName>
</protein>
<dbReference type="CDD" id="cd00038">
    <property type="entry name" value="CAP_ED"/>
    <property type="match status" value="1"/>
</dbReference>
<dbReference type="InterPro" id="IPR018490">
    <property type="entry name" value="cNMP-bd_dom_sf"/>
</dbReference>
<dbReference type="InterPro" id="IPR012318">
    <property type="entry name" value="HTH_CRP"/>
</dbReference>